<evidence type="ECO:0000259" key="9">
    <source>
        <dbReference type="PROSITE" id="PS51712"/>
    </source>
</evidence>
<dbReference type="InterPro" id="IPR016484">
    <property type="entry name" value="GTPase_Der"/>
</dbReference>
<organism evidence="10">
    <name type="scientific">marine metagenome</name>
    <dbReference type="NCBI Taxonomy" id="408172"/>
    <lineage>
        <taxon>unclassified sequences</taxon>
        <taxon>metagenomes</taxon>
        <taxon>ecological metagenomes</taxon>
    </lineage>
</organism>
<dbReference type="PANTHER" id="PTHR43834:SF6">
    <property type="entry name" value="GTPASE DER"/>
    <property type="match status" value="1"/>
</dbReference>
<dbReference type="Pfam" id="PF14714">
    <property type="entry name" value="KH_dom-like"/>
    <property type="match status" value="1"/>
</dbReference>
<dbReference type="NCBIfam" id="TIGR00231">
    <property type="entry name" value="small_GTP"/>
    <property type="match status" value="2"/>
</dbReference>
<dbReference type="PANTHER" id="PTHR43834">
    <property type="entry name" value="GTPASE DER"/>
    <property type="match status" value="1"/>
</dbReference>
<feature type="compositionally biased region" description="Basic residues" evidence="8">
    <location>
        <begin position="449"/>
        <end position="464"/>
    </location>
</feature>
<dbReference type="GO" id="GO:0005525">
    <property type="term" value="F:GTP binding"/>
    <property type="evidence" value="ECO:0007669"/>
    <property type="project" value="UniProtKB-KW"/>
</dbReference>
<feature type="domain" description="EngA-type G" evidence="9">
    <location>
        <begin position="3"/>
        <end position="166"/>
    </location>
</feature>
<proteinExistence type="inferred from homology"/>
<feature type="region of interest" description="Disordered" evidence="8">
    <location>
        <begin position="434"/>
        <end position="464"/>
    </location>
</feature>
<dbReference type="GO" id="GO:0042254">
    <property type="term" value="P:ribosome biogenesis"/>
    <property type="evidence" value="ECO:0007669"/>
    <property type="project" value="UniProtKB-KW"/>
</dbReference>
<name>A0A381PGX3_9ZZZZ</name>
<dbReference type="InterPro" id="IPR015946">
    <property type="entry name" value="KH_dom-like_a/b"/>
</dbReference>
<evidence type="ECO:0000256" key="4">
    <source>
        <dbReference type="ARBA" id="ARBA00022737"/>
    </source>
</evidence>
<dbReference type="InterPro" id="IPR027417">
    <property type="entry name" value="P-loop_NTPase"/>
</dbReference>
<accession>A0A381PGX3</accession>
<keyword evidence="6" id="KW-0342">GTP-binding</keyword>
<dbReference type="PIRSF" id="PIRSF006485">
    <property type="entry name" value="GTP-binding_EngA"/>
    <property type="match status" value="1"/>
</dbReference>
<dbReference type="InterPro" id="IPR005225">
    <property type="entry name" value="Small_GTP-bd"/>
</dbReference>
<keyword evidence="4" id="KW-0677">Repeat</keyword>
<dbReference type="FunFam" id="3.30.300.20:FF:000004">
    <property type="entry name" value="GTPase Der"/>
    <property type="match status" value="1"/>
</dbReference>
<sequence length="464" mass="52085">MLPVIALIGRQNVGKSTLFNQLTKSREALVADYPGLTRDRQYGFGKVGSVAYIVIDTGGISGEEEGINEFMAEQTLHAIEEADAVLFMVDGREGLNATDEYVAAIIRKKSKKIFLVSNKSEGLNPETASLDFHSLGLGKPNIISALHGDYVLALMNEVLNTFEGAPLKETDVDDDKFLGITVLGRPNVGKSTLINRLIGEDRLVVFDQPGTTRDSIAVPFESNKTKYMLFDTAGVRRKAKVRETIEKFSIVKALRSMEKAHVVLVLMDAQEGITEQDVSLIGLTVQRGRSLVVVVNKWDGLTATKKKRIKEQIDRRLPFLDFAEQHTISALYGKGVNNLLPAVQRAYKSATMNLSTKELTNVLEKAVQQHPPPLARGRRIRLRYAHQGGRNPPIIVIHGNQTKKLPNSYRRYLINCFRKKFNLHGTPVQLFFKTGDNPYKGRKNELTQRQKRKRQRLMKHVKKK</sequence>
<evidence type="ECO:0000256" key="5">
    <source>
        <dbReference type="ARBA" id="ARBA00022741"/>
    </source>
</evidence>
<evidence type="ECO:0000256" key="1">
    <source>
        <dbReference type="ARBA" id="ARBA00008279"/>
    </source>
</evidence>
<dbReference type="PROSITE" id="PS51712">
    <property type="entry name" value="G_ENGA"/>
    <property type="match status" value="2"/>
</dbReference>
<dbReference type="NCBIfam" id="TIGR03594">
    <property type="entry name" value="GTPase_EngA"/>
    <property type="match status" value="1"/>
</dbReference>
<dbReference type="GO" id="GO:0043022">
    <property type="term" value="F:ribosome binding"/>
    <property type="evidence" value="ECO:0007669"/>
    <property type="project" value="TreeGrafter"/>
</dbReference>
<keyword evidence="3" id="KW-0690">Ribosome biogenesis</keyword>
<dbReference type="CDD" id="cd01895">
    <property type="entry name" value="EngA2"/>
    <property type="match status" value="1"/>
</dbReference>
<evidence type="ECO:0000256" key="8">
    <source>
        <dbReference type="SAM" id="MobiDB-lite"/>
    </source>
</evidence>
<evidence type="ECO:0000313" key="10">
    <source>
        <dbReference type="EMBL" id="SUZ66251.1"/>
    </source>
</evidence>
<dbReference type="InterPro" id="IPR006073">
    <property type="entry name" value="GTP-bd"/>
</dbReference>
<dbReference type="Pfam" id="PF01926">
    <property type="entry name" value="MMR_HSR1"/>
    <property type="match status" value="2"/>
</dbReference>
<dbReference type="PRINTS" id="PR00326">
    <property type="entry name" value="GTP1OBG"/>
</dbReference>
<evidence type="ECO:0000256" key="2">
    <source>
        <dbReference type="ARBA" id="ARBA00020953"/>
    </source>
</evidence>
<dbReference type="FunFam" id="3.40.50.300:FF:000057">
    <property type="entry name" value="GTPase Der"/>
    <property type="match status" value="1"/>
</dbReference>
<gene>
    <name evidence="10" type="ORF">METZ01_LOCUS19105</name>
</gene>
<dbReference type="InterPro" id="IPR031166">
    <property type="entry name" value="G_ENGA"/>
</dbReference>
<dbReference type="FunFam" id="3.40.50.300:FF:000040">
    <property type="entry name" value="GTPase Der"/>
    <property type="match status" value="1"/>
</dbReference>
<comment type="similarity">
    <text evidence="1">Belongs to the TRAFAC class TrmE-Era-EngA-EngB-Septin-like GTPase superfamily. EngA (Der) GTPase family.</text>
</comment>
<dbReference type="EMBL" id="UINC01000979">
    <property type="protein sequence ID" value="SUZ66251.1"/>
    <property type="molecule type" value="Genomic_DNA"/>
</dbReference>
<evidence type="ECO:0000256" key="6">
    <source>
        <dbReference type="ARBA" id="ARBA00023134"/>
    </source>
</evidence>
<protein>
    <recommendedName>
        <fullName evidence="2">GTPase Der</fullName>
    </recommendedName>
    <alternativeName>
        <fullName evidence="7">GTP-binding protein EngA</fullName>
    </alternativeName>
</protein>
<dbReference type="InterPro" id="IPR032859">
    <property type="entry name" value="KH_dom-like"/>
</dbReference>
<dbReference type="Gene3D" id="3.30.300.20">
    <property type="match status" value="1"/>
</dbReference>
<evidence type="ECO:0000256" key="3">
    <source>
        <dbReference type="ARBA" id="ARBA00022517"/>
    </source>
</evidence>
<dbReference type="CDD" id="cd01894">
    <property type="entry name" value="EngA1"/>
    <property type="match status" value="1"/>
</dbReference>
<dbReference type="Gene3D" id="3.40.50.300">
    <property type="entry name" value="P-loop containing nucleotide triphosphate hydrolases"/>
    <property type="match status" value="2"/>
</dbReference>
<dbReference type="HAMAP" id="MF_00195">
    <property type="entry name" value="GTPase_Der"/>
    <property type="match status" value="1"/>
</dbReference>
<dbReference type="AlphaFoldDB" id="A0A381PGX3"/>
<evidence type="ECO:0000256" key="7">
    <source>
        <dbReference type="ARBA" id="ARBA00032345"/>
    </source>
</evidence>
<dbReference type="SUPFAM" id="SSF52540">
    <property type="entry name" value="P-loop containing nucleoside triphosphate hydrolases"/>
    <property type="match status" value="2"/>
</dbReference>
<keyword evidence="5" id="KW-0547">Nucleotide-binding</keyword>
<feature type="domain" description="EngA-type G" evidence="9">
    <location>
        <begin position="178"/>
        <end position="351"/>
    </location>
</feature>
<reference evidence="10" key="1">
    <citation type="submission" date="2018-05" db="EMBL/GenBank/DDBJ databases">
        <authorList>
            <person name="Lanie J.A."/>
            <person name="Ng W.-L."/>
            <person name="Kazmierczak K.M."/>
            <person name="Andrzejewski T.M."/>
            <person name="Davidsen T.M."/>
            <person name="Wayne K.J."/>
            <person name="Tettelin H."/>
            <person name="Glass J.I."/>
            <person name="Rusch D."/>
            <person name="Podicherti R."/>
            <person name="Tsui H.-C.T."/>
            <person name="Winkler M.E."/>
        </authorList>
    </citation>
    <scope>NUCLEOTIDE SEQUENCE</scope>
</reference>